<gene>
    <name evidence="6" type="ORF">CVP04_11565</name>
</gene>
<evidence type="ECO:0000313" key="7">
    <source>
        <dbReference type="Proteomes" id="UP000230282"/>
    </source>
</evidence>
<evidence type="ECO:0000256" key="1">
    <source>
        <dbReference type="ARBA" id="ARBA00004496"/>
    </source>
</evidence>
<dbReference type="InterPro" id="IPR012312">
    <property type="entry name" value="Hemerythrin-like"/>
</dbReference>
<dbReference type="Gene3D" id="1.20.120.520">
    <property type="entry name" value="nmb1532 protein domain like"/>
    <property type="match status" value="1"/>
</dbReference>
<reference evidence="6 7" key="1">
    <citation type="submission" date="2017-11" db="EMBL/GenBank/DDBJ databases">
        <title>Reclassification of Bisgaard taxon 5 as Caviibacterium pharyngocola gen. nov., sp. nov.</title>
        <authorList>
            <person name="Christensen H."/>
        </authorList>
    </citation>
    <scope>NUCLEOTIDE SEQUENCE [LARGE SCALE GENOMIC DNA]</scope>
    <source>
        <strain evidence="6 7">7_3</strain>
    </source>
</reference>
<comment type="caution">
    <text evidence="6">The sequence shown here is derived from an EMBL/GenBank/DDBJ whole genome shotgun (WGS) entry which is preliminary data.</text>
</comment>
<feature type="domain" description="Hemerythrin-like" evidence="5">
    <location>
        <begin position="22"/>
        <end position="162"/>
    </location>
</feature>
<dbReference type="Pfam" id="PF01814">
    <property type="entry name" value="Hemerythrin"/>
    <property type="match status" value="1"/>
</dbReference>
<keyword evidence="2" id="KW-0963">Cytoplasm</keyword>
<dbReference type="GO" id="GO:0005737">
    <property type="term" value="C:cytoplasm"/>
    <property type="evidence" value="ECO:0007669"/>
    <property type="project" value="UniProtKB-SubCell"/>
</dbReference>
<keyword evidence="3" id="KW-0479">Metal-binding</keyword>
<name>A0A2M8RT17_9PAST</name>
<dbReference type="AlphaFoldDB" id="A0A2M8RT17"/>
<accession>A0A2M8RT17</accession>
<evidence type="ECO:0000259" key="5">
    <source>
        <dbReference type="Pfam" id="PF01814"/>
    </source>
</evidence>
<evidence type="ECO:0000313" key="6">
    <source>
        <dbReference type="EMBL" id="PJG82009.1"/>
    </source>
</evidence>
<protein>
    <recommendedName>
        <fullName evidence="5">Hemerythrin-like domain-containing protein</fullName>
    </recommendedName>
</protein>
<dbReference type="EMBL" id="PHGZ01000032">
    <property type="protein sequence ID" value="PJG82009.1"/>
    <property type="molecule type" value="Genomic_DNA"/>
</dbReference>
<comment type="subcellular location">
    <subcellularLocation>
        <location evidence="1">Cytoplasm</location>
    </subcellularLocation>
</comment>
<evidence type="ECO:0000256" key="3">
    <source>
        <dbReference type="ARBA" id="ARBA00022723"/>
    </source>
</evidence>
<dbReference type="Proteomes" id="UP000230282">
    <property type="component" value="Unassembled WGS sequence"/>
</dbReference>
<sequence>MSLENTFQTDQQLNAASYADTIDYILTRFHERHREQLQTLIPLAEKLENRHGEREDCPMGIAAALQNAYADLSSHMMKEEQILFPMINAGNYAMARMPIQVMEFEHDEHGATIELLRSLTNNMTPPQDACTTWRTLYSGIAEFVTDLEQHIHTENNILFPRVIRES</sequence>
<organism evidence="6 7">
    <name type="scientific">Caviibacterium pharyngocola</name>
    <dbReference type="NCBI Taxonomy" id="28159"/>
    <lineage>
        <taxon>Bacteria</taxon>
        <taxon>Pseudomonadati</taxon>
        <taxon>Pseudomonadota</taxon>
        <taxon>Gammaproteobacteria</taxon>
        <taxon>Pasteurellales</taxon>
        <taxon>Pasteurellaceae</taxon>
        <taxon>Caviibacterium</taxon>
    </lineage>
</organism>
<proteinExistence type="predicted"/>
<keyword evidence="4" id="KW-0408">Iron</keyword>
<evidence type="ECO:0000256" key="4">
    <source>
        <dbReference type="ARBA" id="ARBA00023004"/>
    </source>
</evidence>
<keyword evidence="7" id="KW-1185">Reference proteome</keyword>
<dbReference type="InterPro" id="IPR019903">
    <property type="entry name" value="RIC_family"/>
</dbReference>
<dbReference type="PANTHER" id="PTHR36438">
    <property type="entry name" value="IRON-SULFUR CLUSTER REPAIR PROTEIN YTFE"/>
    <property type="match status" value="1"/>
</dbReference>
<dbReference type="OrthoDB" id="9797132at2"/>
<dbReference type="GO" id="GO:0046872">
    <property type="term" value="F:metal ion binding"/>
    <property type="evidence" value="ECO:0007669"/>
    <property type="project" value="UniProtKB-KW"/>
</dbReference>
<evidence type="ECO:0000256" key="2">
    <source>
        <dbReference type="ARBA" id="ARBA00022490"/>
    </source>
</evidence>
<dbReference type="PANTHER" id="PTHR36438:SF1">
    <property type="entry name" value="IRON-SULFUR CLUSTER REPAIR PROTEIN YTFE"/>
    <property type="match status" value="1"/>
</dbReference>